<accession>A0A089QL68</accession>
<keyword evidence="1" id="KW-0614">Plasmid</keyword>
<dbReference type="KEGG" id="lsj:LSJ_3074"/>
<gene>
    <name evidence="1" type="ORF">LSJ_3074</name>
</gene>
<dbReference type="EMBL" id="CP007648">
    <property type="protein sequence ID" value="AIR11691.1"/>
    <property type="molecule type" value="Genomic_DNA"/>
</dbReference>
<evidence type="ECO:0000313" key="2">
    <source>
        <dbReference type="Proteomes" id="UP000029488"/>
    </source>
</evidence>
<name>A0A089QL68_9LACO</name>
<geneLocation type="plasmid" evidence="1 2">
    <name>pMP1046B</name>
</geneLocation>
<dbReference type="Proteomes" id="UP000029488">
    <property type="component" value="Plasmid pMP1046B"/>
</dbReference>
<dbReference type="AlphaFoldDB" id="A0A089QL68"/>
<proteinExistence type="predicted"/>
<organism evidence="1 2">
    <name type="scientific">Ligilactobacillus salivarius</name>
    <dbReference type="NCBI Taxonomy" id="1624"/>
    <lineage>
        <taxon>Bacteria</taxon>
        <taxon>Bacillati</taxon>
        <taxon>Bacillota</taxon>
        <taxon>Bacilli</taxon>
        <taxon>Lactobacillales</taxon>
        <taxon>Lactobacillaceae</taxon>
        <taxon>Ligilactobacillus</taxon>
    </lineage>
</organism>
<protein>
    <submittedName>
        <fullName evidence="1">Uncharacterized protein</fullName>
    </submittedName>
</protein>
<reference evidence="1 2" key="1">
    <citation type="journal article" date="2014" name="BMC Genomics">
        <title>Unusual genome complexity in Lactobacillus salivarius JCM1046.</title>
        <authorList>
            <person name="Raftis E.J."/>
            <person name="Forde B.M."/>
            <person name="Claesson M.J."/>
            <person name="O'Toole P.W."/>
        </authorList>
    </citation>
    <scope>NUCLEOTIDE SEQUENCE [LARGE SCALE GENOMIC DNA]</scope>
    <source>
        <strain evidence="1 2">JCM1046</strain>
        <plasmid evidence="1 2">pMP1046B</plasmid>
    </source>
</reference>
<dbReference type="RefSeq" id="WP_044005830.1">
    <property type="nucleotide sequence ID" value="NZ_CP007648.1"/>
</dbReference>
<sequence length="112" mass="13026">MEYMGEIHADIVNQSNDYNVNWYVTRNNFGSFNGYAELPDDWHDGDEDDLLVHGGVTFRGKLNGVEVIGFDTTDELDYDMRWSLNEVVRETKERLARGVDDSITYRRSQKAR</sequence>
<evidence type="ECO:0000313" key="1">
    <source>
        <dbReference type="EMBL" id="AIR11691.1"/>
    </source>
</evidence>